<dbReference type="RefSeq" id="WP_003322345.1">
    <property type="nucleotide sequence ID" value="NZ_ALPT02000018.1"/>
</dbReference>
<reference evidence="6 8" key="2">
    <citation type="submission" date="2014-01" db="EMBL/GenBank/DDBJ databases">
        <title>Draft genome sequencing of Bacillus alcalophilus CGMCC 1.3604.</title>
        <authorList>
            <person name="Yang J."/>
            <person name="Diao L."/>
            <person name="Yang S."/>
        </authorList>
    </citation>
    <scope>NUCLEOTIDE SEQUENCE [LARGE SCALE GENOMIC DNA]</scope>
    <source>
        <strain evidence="6 8">CGMCC 1.3604</strain>
    </source>
</reference>
<dbReference type="AlphaFoldDB" id="A0A094WM36"/>
<dbReference type="Pfam" id="PF13473">
    <property type="entry name" value="Cupredoxin_1"/>
    <property type="match status" value="1"/>
</dbReference>
<feature type="transmembrane region" description="Helical" evidence="3">
    <location>
        <begin position="88"/>
        <end position="109"/>
    </location>
</feature>
<feature type="transmembrane region" description="Helical" evidence="3">
    <location>
        <begin position="153"/>
        <end position="172"/>
    </location>
</feature>
<evidence type="ECO:0000313" key="8">
    <source>
        <dbReference type="Proteomes" id="UP000297014"/>
    </source>
</evidence>
<evidence type="ECO:0000256" key="3">
    <source>
        <dbReference type="SAM" id="Phobius"/>
    </source>
</evidence>
<keyword evidence="3" id="KW-0812">Transmembrane</keyword>
<name>A0A094WM36_ALKAL</name>
<dbReference type="STRING" id="1218173.BALCAV_0207110"/>
<dbReference type="GO" id="GO:0046872">
    <property type="term" value="F:metal ion binding"/>
    <property type="evidence" value="ECO:0007669"/>
    <property type="project" value="UniProtKB-KW"/>
</dbReference>
<dbReference type="Gene3D" id="2.60.40.420">
    <property type="entry name" value="Cupredoxins - blue copper proteins"/>
    <property type="match status" value="1"/>
</dbReference>
<keyword evidence="2" id="KW-0186">Copper</keyword>
<dbReference type="InterPro" id="IPR008972">
    <property type="entry name" value="Cupredoxin"/>
</dbReference>
<dbReference type="Proteomes" id="UP000002754">
    <property type="component" value="Unassembled WGS sequence"/>
</dbReference>
<evidence type="ECO:0000313" key="7">
    <source>
        <dbReference type="Proteomes" id="UP000002754"/>
    </source>
</evidence>
<feature type="domain" description="EfeO-type cupredoxin-like" evidence="4">
    <location>
        <begin position="178"/>
        <end position="268"/>
    </location>
</feature>
<keyword evidence="1" id="KW-0479">Metal-binding</keyword>
<dbReference type="eggNOG" id="COG4454">
    <property type="taxonomic scope" value="Bacteria"/>
</dbReference>
<organism evidence="5 7">
    <name type="scientific">Alkalihalobacillus alcalophilus ATCC 27647 = CGMCC 1.3604</name>
    <dbReference type="NCBI Taxonomy" id="1218173"/>
    <lineage>
        <taxon>Bacteria</taxon>
        <taxon>Bacillati</taxon>
        <taxon>Bacillota</taxon>
        <taxon>Bacilli</taxon>
        <taxon>Bacillales</taxon>
        <taxon>Bacillaceae</taxon>
        <taxon>Alkalihalobacillus</taxon>
    </lineage>
</organism>
<comment type="caution">
    <text evidence="5">The sequence shown here is derived from an EMBL/GenBank/DDBJ whole genome shotgun (WGS) entry which is preliminary data.</text>
</comment>
<feature type="transmembrane region" description="Helical" evidence="3">
    <location>
        <begin position="121"/>
        <end position="141"/>
    </location>
</feature>
<dbReference type="SUPFAM" id="SSF49503">
    <property type="entry name" value="Cupredoxins"/>
    <property type="match status" value="1"/>
</dbReference>
<reference evidence="5 7" key="1">
    <citation type="journal article" date="2014" name="Genome Announc.">
        <title>Draft Genome Sequence of Bacillus alcalophilus AV1934, a Classic Alkaliphile Isolated from Human Feces in 1934.</title>
        <authorList>
            <person name="Attie O."/>
            <person name="Jayaprakash A."/>
            <person name="Shah H."/>
            <person name="Paulsen I.T."/>
            <person name="Morino M."/>
            <person name="Takahashi Y."/>
            <person name="Narumi I."/>
            <person name="Sachidanandam R."/>
            <person name="Satoh K."/>
            <person name="Ito M."/>
            <person name="Krulwich T.A."/>
        </authorList>
    </citation>
    <scope>NUCLEOTIDE SEQUENCE [LARGE SCALE GENOMIC DNA]</scope>
    <source>
        <strain evidence="5 7">AV1934</strain>
    </source>
</reference>
<evidence type="ECO:0000313" key="5">
    <source>
        <dbReference type="EMBL" id="KGA97926.1"/>
    </source>
</evidence>
<dbReference type="InterPro" id="IPR028096">
    <property type="entry name" value="EfeO_Cupredoxin"/>
</dbReference>
<sequence length="278" mass="30733">MLQPVVLGIVFILLLTWLISLSYLFKEKLSNMIGMVVSMTLGMITGLSIGTFSAVLFPDLFFEITVLSMLIGGFVGVIAGFPYSLIAIIDGLISGVMGGMMGTMLGVMISPEHYNQLLNIMSLWTVGIFFLIYLLLVYEINKESNNNSLISHPLPYFTLVCLFILSFHYFTFEFNNSTNHHADHVNNQEIIMDANEYQFGPDQVQVLPGEEVTLTLVNNGIEQHDFEIKGLDFHLHAMPGTSESMSVVFPKSGTYEAICTIPGHEAAGMTATIIVTEL</sequence>
<dbReference type="Proteomes" id="UP000297014">
    <property type="component" value="Unassembled WGS sequence"/>
</dbReference>
<keyword evidence="3" id="KW-0472">Membrane</keyword>
<gene>
    <name evidence="6" type="ORF">AJ85_12875</name>
    <name evidence="5" type="ORF">BALCAV_0207110</name>
</gene>
<proteinExistence type="predicted"/>
<keyword evidence="3" id="KW-1133">Transmembrane helix</keyword>
<evidence type="ECO:0000313" key="6">
    <source>
        <dbReference type="EMBL" id="THG92326.1"/>
    </source>
</evidence>
<accession>A0A094WM36</accession>
<dbReference type="PANTHER" id="PTHR38439">
    <property type="entry name" value="AURACYANIN-B"/>
    <property type="match status" value="1"/>
</dbReference>
<dbReference type="PANTHER" id="PTHR38439:SF3">
    <property type="entry name" value="COPPER-RESISTANT CUPROPROTEIN COPI"/>
    <property type="match status" value="1"/>
</dbReference>
<feature type="transmembrane region" description="Helical" evidence="3">
    <location>
        <begin position="6"/>
        <end position="25"/>
    </location>
</feature>
<feature type="transmembrane region" description="Helical" evidence="3">
    <location>
        <begin position="60"/>
        <end position="81"/>
    </location>
</feature>
<dbReference type="EMBL" id="ALPT02000018">
    <property type="protein sequence ID" value="KGA97926.1"/>
    <property type="molecule type" value="Genomic_DNA"/>
</dbReference>
<evidence type="ECO:0000259" key="4">
    <source>
        <dbReference type="Pfam" id="PF13473"/>
    </source>
</evidence>
<dbReference type="OrthoDB" id="9816061at2"/>
<keyword evidence="7" id="KW-1185">Reference proteome</keyword>
<evidence type="ECO:0000256" key="2">
    <source>
        <dbReference type="ARBA" id="ARBA00023008"/>
    </source>
</evidence>
<evidence type="ECO:0000256" key="1">
    <source>
        <dbReference type="ARBA" id="ARBA00022723"/>
    </source>
</evidence>
<dbReference type="EMBL" id="JALP01000004">
    <property type="protein sequence ID" value="THG92326.1"/>
    <property type="molecule type" value="Genomic_DNA"/>
</dbReference>
<feature type="transmembrane region" description="Helical" evidence="3">
    <location>
        <begin position="32"/>
        <end position="54"/>
    </location>
</feature>
<protein>
    <recommendedName>
        <fullName evidence="4">EfeO-type cupredoxin-like domain-containing protein</fullName>
    </recommendedName>
</protein>
<dbReference type="InterPro" id="IPR050845">
    <property type="entry name" value="Cu-binding_ET"/>
</dbReference>